<accession>A0AAD3SPN2</accession>
<name>A0AAD3SPN2_NEPGR</name>
<evidence type="ECO:0000313" key="2">
    <source>
        <dbReference type="EMBL" id="GMH14569.1"/>
    </source>
</evidence>
<dbReference type="EMBL" id="BSYO01000014">
    <property type="protein sequence ID" value="GMH14569.1"/>
    <property type="molecule type" value="Genomic_DNA"/>
</dbReference>
<feature type="transmembrane region" description="Helical" evidence="1">
    <location>
        <begin position="50"/>
        <end position="69"/>
    </location>
</feature>
<comment type="caution">
    <text evidence="2">The sequence shown here is derived from an EMBL/GenBank/DDBJ whole genome shotgun (WGS) entry which is preliminary data.</text>
</comment>
<evidence type="ECO:0000256" key="1">
    <source>
        <dbReference type="SAM" id="Phobius"/>
    </source>
</evidence>
<organism evidence="2 3">
    <name type="scientific">Nepenthes gracilis</name>
    <name type="common">Slender pitcher plant</name>
    <dbReference type="NCBI Taxonomy" id="150966"/>
    <lineage>
        <taxon>Eukaryota</taxon>
        <taxon>Viridiplantae</taxon>
        <taxon>Streptophyta</taxon>
        <taxon>Embryophyta</taxon>
        <taxon>Tracheophyta</taxon>
        <taxon>Spermatophyta</taxon>
        <taxon>Magnoliopsida</taxon>
        <taxon>eudicotyledons</taxon>
        <taxon>Gunneridae</taxon>
        <taxon>Pentapetalae</taxon>
        <taxon>Caryophyllales</taxon>
        <taxon>Nepenthaceae</taxon>
        <taxon>Nepenthes</taxon>
    </lineage>
</organism>
<feature type="transmembrane region" description="Helical" evidence="1">
    <location>
        <begin position="6"/>
        <end position="29"/>
    </location>
</feature>
<sequence>MFFVFVILDFLCIMAQWIVAFIDLVSCFCGPMVQLPRLDDLCVRSSTVDLSRIPDVMLLIICSILATYWNLQEWWMASCAFELALNYSSLAVAGGRARGIGAMVTSVQHSWDVLLLLKTFDGCWGYVAVVSLQMLASPRPGMNCSVGETVLVSSCCLHSVLGLFGCLAGAGIWTCLGGAARILSSGCCGLDSLGYNC</sequence>
<proteinExistence type="predicted"/>
<dbReference type="AlphaFoldDB" id="A0AAD3SPN2"/>
<keyword evidence="1" id="KW-0812">Transmembrane</keyword>
<feature type="transmembrane region" description="Helical" evidence="1">
    <location>
        <begin position="151"/>
        <end position="176"/>
    </location>
</feature>
<feature type="transmembrane region" description="Helical" evidence="1">
    <location>
        <begin position="115"/>
        <end position="136"/>
    </location>
</feature>
<gene>
    <name evidence="2" type="ORF">Nepgr_016410</name>
</gene>
<keyword evidence="1" id="KW-1133">Transmembrane helix</keyword>
<keyword evidence="1" id="KW-0472">Membrane</keyword>
<keyword evidence="3" id="KW-1185">Reference proteome</keyword>
<protein>
    <submittedName>
        <fullName evidence="2">Uncharacterized protein</fullName>
    </submittedName>
</protein>
<reference evidence="2" key="1">
    <citation type="submission" date="2023-05" db="EMBL/GenBank/DDBJ databases">
        <title>Nepenthes gracilis genome sequencing.</title>
        <authorList>
            <person name="Fukushima K."/>
        </authorList>
    </citation>
    <scope>NUCLEOTIDE SEQUENCE</scope>
    <source>
        <strain evidence="2">SING2019-196</strain>
    </source>
</reference>
<dbReference type="Proteomes" id="UP001279734">
    <property type="component" value="Unassembled WGS sequence"/>
</dbReference>
<evidence type="ECO:0000313" key="3">
    <source>
        <dbReference type="Proteomes" id="UP001279734"/>
    </source>
</evidence>